<dbReference type="Proteomes" id="UP000242288">
    <property type="component" value="Unassembled WGS sequence"/>
</dbReference>
<evidence type="ECO:0000256" key="2">
    <source>
        <dbReference type="ARBA" id="ARBA00010190"/>
    </source>
</evidence>
<comment type="catalytic activity">
    <reaction evidence="7 8">
        <text>5-amino-1-(5-phospho-D-ribosyl)imidazole-4-carboxylate + L-aspartate + ATP = (2S)-2-[5-amino-1-(5-phospho-beta-D-ribosyl)imidazole-4-carboxamido]succinate + ADP + phosphate + 2 H(+)</text>
        <dbReference type="Rhea" id="RHEA:22628"/>
        <dbReference type="ChEBI" id="CHEBI:15378"/>
        <dbReference type="ChEBI" id="CHEBI:29991"/>
        <dbReference type="ChEBI" id="CHEBI:30616"/>
        <dbReference type="ChEBI" id="CHEBI:43474"/>
        <dbReference type="ChEBI" id="CHEBI:58443"/>
        <dbReference type="ChEBI" id="CHEBI:77657"/>
        <dbReference type="ChEBI" id="CHEBI:456216"/>
        <dbReference type="EC" id="6.3.2.6"/>
    </reaction>
</comment>
<dbReference type="EC" id="6.3.2.6" evidence="8"/>
<evidence type="ECO:0000313" key="11">
    <source>
        <dbReference type="Proteomes" id="UP000242288"/>
    </source>
</evidence>
<dbReference type="PANTHER" id="PTHR43700">
    <property type="entry name" value="PHOSPHORIBOSYLAMINOIMIDAZOLE-SUCCINOCARBOXAMIDE SYNTHASE"/>
    <property type="match status" value="1"/>
</dbReference>
<dbReference type="FunFam" id="3.30.470.20:FF:000015">
    <property type="entry name" value="Phosphoribosylaminoimidazole-succinocarboxamide synthase"/>
    <property type="match status" value="1"/>
</dbReference>
<dbReference type="PANTHER" id="PTHR43700:SF1">
    <property type="entry name" value="PHOSPHORIBOSYLAMINOIMIDAZOLE-SUCCINOCARBOXAMIDE SYNTHASE"/>
    <property type="match status" value="1"/>
</dbReference>
<keyword evidence="5 8" id="KW-0658">Purine biosynthesis</keyword>
<dbReference type="HAMAP" id="MF_00137">
    <property type="entry name" value="SAICAR_synth"/>
    <property type="match status" value="1"/>
</dbReference>
<dbReference type="GO" id="GO:0005737">
    <property type="term" value="C:cytoplasm"/>
    <property type="evidence" value="ECO:0007669"/>
    <property type="project" value="TreeGrafter"/>
</dbReference>
<dbReference type="NCBIfam" id="NF010568">
    <property type="entry name" value="PRK13961.1"/>
    <property type="match status" value="1"/>
</dbReference>
<evidence type="ECO:0000313" key="10">
    <source>
        <dbReference type="EMBL" id="PMP69699.1"/>
    </source>
</evidence>
<dbReference type="Pfam" id="PF01259">
    <property type="entry name" value="SAICAR_synt"/>
    <property type="match status" value="1"/>
</dbReference>
<dbReference type="UniPathway" id="UPA00074">
    <property type="reaction ID" value="UER00131"/>
</dbReference>
<comment type="pathway">
    <text evidence="1 8">Purine metabolism; IMP biosynthesis via de novo pathway; 5-amino-1-(5-phospho-D-ribosyl)imidazole-4-carboxamide from 5-amino-1-(5-phospho-D-ribosyl)imidazole-4-carboxylate: step 1/2.</text>
</comment>
<dbReference type="Gene3D" id="3.30.470.20">
    <property type="entry name" value="ATP-grasp fold, B domain"/>
    <property type="match status" value="1"/>
</dbReference>
<evidence type="ECO:0000259" key="9">
    <source>
        <dbReference type="Pfam" id="PF01259"/>
    </source>
</evidence>
<name>A0A2J6WH89_9BACT</name>
<evidence type="ECO:0000256" key="3">
    <source>
        <dbReference type="ARBA" id="ARBA00022598"/>
    </source>
</evidence>
<feature type="domain" description="SAICAR synthetase/ADE2 N-terminal" evidence="9">
    <location>
        <begin position="16"/>
        <end position="266"/>
    </location>
</feature>
<dbReference type="GO" id="GO:0004639">
    <property type="term" value="F:phosphoribosylaminoimidazolesuccinocarboxamide synthase activity"/>
    <property type="evidence" value="ECO:0007669"/>
    <property type="project" value="UniProtKB-UniRule"/>
</dbReference>
<evidence type="ECO:0000256" key="6">
    <source>
        <dbReference type="ARBA" id="ARBA00022840"/>
    </source>
</evidence>
<dbReference type="CDD" id="cd01414">
    <property type="entry name" value="SAICAR_synt_Sc"/>
    <property type="match status" value="1"/>
</dbReference>
<evidence type="ECO:0000256" key="8">
    <source>
        <dbReference type="HAMAP-Rule" id="MF_00137"/>
    </source>
</evidence>
<dbReference type="Gene3D" id="3.30.200.20">
    <property type="entry name" value="Phosphorylase Kinase, domain 1"/>
    <property type="match status" value="1"/>
</dbReference>
<proteinExistence type="inferred from homology"/>
<dbReference type="EMBL" id="PNIO01000054">
    <property type="protein sequence ID" value="PMP69699.1"/>
    <property type="molecule type" value="Genomic_DNA"/>
</dbReference>
<evidence type="ECO:0000256" key="5">
    <source>
        <dbReference type="ARBA" id="ARBA00022755"/>
    </source>
</evidence>
<comment type="caution">
    <text evidence="10">The sequence shown here is derived from an EMBL/GenBank/DDBJ whole genome shotgun (WGS) entry which is preliminary data.</text>
</comment>
<organism evidence="10 11">
    <name type="scientific">Thermodesulfovibrio aggregans</name>
    <dbReference type="NCBI Taxonomy" id="86166"/>
    <lineage>
        <taxon>Bacteria</taxon>
        <taxon>Pseudomonadati</taxon>
        <taxon>Nitrospirota</taxon>
        <taxon>Thermodesulfovibrionia</taxon>
        <taxon>Thermodesulfovibrionales</taxon>
        <taxon>Thermodesulfovibrionaceae</taxon>
        <taxon>Thermodesulfovibrio</taxon>
    </lineage>
</organism>
<keyword evidence="4 8" id="KW-0547">Nucleotide-binding</keyword>
<dbReference type="InterPro" id="IPR001636">
    <property type="entry name" value="SAICAR_synth"/>
</dbReference>
<reference evidence="10 11" key="1">
    <citation type="submission" date="2018-01" db="EMBL/GenBank/DDBJ databases">
        <title>Metagenomic assembled genomes from two thermal pools in the Uzon Caldera, Kamchatka, Russia.</title>
        <authorList>
            <person name="Wilkins L."/>
            <person name="Ettinger C."/>
        </authorList>
    </citation>
    <scope>NUCLEOTIDE SEQUENCE [LARGE SCALE GENOMIC DNA]</scope>
    <source>
        <strain evidence="10">ZAV-04</strain>
    </source>
</reference>
<accession>A0A2J6WH89</accession>
<dbReference type="GO" id="GO:0006189">
    <property type="term" value="P:'de novo' IMP biosynthetic process"/>
    <property type="evidence" value="ECO:0007669"/>
    <property type="project" value="UniProtKB-UniRule"/>
</dbReference>
<evidence type="ECO:0000256" key="1">
    <source>
        <dbReference type="ARBA" id="ARBA00004672"/>
    </source>
</evidence>
<protein>
    <recommendedName>
        <fullName evidence="8">Phosphoribosylaminoimidazole-succinocarboxamide synthase</fullName>
        <ecNumber evidence="8">6.3.2.6</ecNumber>
    </recommendedName>
    <alternativeName>
        <fullName evidence="8">SAICAR synthetase</fullName>
    </alternativeName>
</protein>
<dbReference type="AlphaFoldDB" id="A0A2J6WH89"/>
<dbReference type="FunFam" id="3.30.200.20:FF:000392">
    <property type="entry name" value="Phosphoribosylaminoimidazole-succinocarboxamide synthase"/>
    <property type="match status" value="1"/>
</dbReference>
<dbReference type="SUPFAM" id="SSF56104">
    <property type="entry name" value="SAICAR synthase-like"/>
    <property type="match status" value="1"/>
</dbReference>
<dbReference type="InterPro" id="IPR028923">
    <property type="entry name" value="SAICAR_synt/ADE2_N"/>
</dbReference>
<evidence type="ECO:0000256" key="7">
    <source>
        <dbReference type="ARBA" id="ARBA00048475"/>
    </source>
</evidence>
<dbReference type="GO" id="GO:0005524">
    <property type="term" value="F:ATP binding"/>
    <property type="evidence" value="ECO:0007669"/>
    <property type="project" value="UniProtKB-KW"/>
</dbReference>
<gene>
    <name evidence="8" type="primary">purC</name>
    <name evidence="10" type="ORF">C0186_06045</name>
</gene>
<sequence length="292" mass="33228">MNHVIVETNFKDVKLLRRGKVRDIYEVNNYLLIVATDRVSAFDVVLPTGIPGKGKILTQISLFWFNQVKDIIENHVVSADVAQFPEPLKKYKDILEGRSMLVRKAKPLAVECIVRGYITGSGWKDYQKTGMICGIKLPEGLVESQKLPEPLYTPSTKAQQGHDINISFEETVKILGEETAKKARDFSVAIYKKASEIAEKKGIIIADTKMEFGFFNGKLIIIDELLTPDSSRFWSIKDYSPGKPQDSYDKQIVRDYLISINWNKKPPAPELPEEIVKKTAERYEEIFRILTS</sequence>
<keyword evidence="3 8" id="KW-0436">Ligase</keyword>
<evidence type="ECO:0000256" key="4">
    <source>
        <dbReference type="ARBA" id="ARBA00022741"/>
    </source>
</evidence>
<comment type="similarity">
    <text evidence="2 8">Belongs to the SAICAR synthetase family.</text>
</comment>
<keyword evidence="6 8" id="KW-0067">ATP-binding</keyword>
<dbReference type="NCBIfam" id="TIGR00081">
    <property type="entry name" value="purC"/>
    <property type="match status" value="1"/>
</dbReference>